<protein>
    <submittedName>
        <fullName evidence="2">Uncharacterized protein</fullName>
    </submittedName>
</protein>
<feature type="signal peptide" evidence="1">
    <location>
        <begin position="1"/>
        <end position="19"/>
    </location>
</feature>
<evidence type="ECO:0000313" key="2">
    <source>
        <dbReference type="EMBL" id="KAF2661088.1"/>
    </source>
</evidence>
<sequence>MQYKQFLFFLAALYPLVGAAPIPEADEAVDQRDVNIIIPVVGHSFVANEGGGYASDDDSTLPGLANAAYHKTVPVVGYSFVANEGYGDDEKTHKEVPVVGLSFVANEGYGKE</sequence>
<proteinExistence type="predicted"/>
<dbReference type="EMBL" id="MU004296">
    <property type="protein sequence ID" value="KAF2661088.1"/>
    <property type="molecule type" value="Genomic_DNA"/>
</dbReference>
<accession>A0A6A6TQ97</accession>
<keyword evidence="1" id="KW-0732">Signal</keyword>
<dbReference type="Proteomes" id="UP000799324">
    <property type="component" value="Unassembled WGS sequence"/>
</dbReference>
<evidence type="ECO:0000256" key="1">
    <source>
        <dbReference type="SAM" id="SignalP"/>
    </source>
</evidence>
<name>A0A6A6TQ97_9PLEO</name>
<dbReference type="AlphaFoldDB" id="A0A6A6TQ97"/>
<reference evidence="2" key="1">
    <citation type="journal article" date="2020" name="Stud. Mycol.">
        <title>101 Dothideomycetes genomes: a test case for predicting lifestyles and emergence of pathogens.</title>
        <authorList>
            <person name="Haridas S."/>
            <person name="Albert R."/>
            <person name="Binder M."/>
            <person name="Bloem J."/>
            <person name="Labutti K."/>
            <person name="Salamov A."/>
            <person name="Andreopoulos B."/>
            <person name="Baker S."/>
            <person name="Barry K."/>
            <person name="Bills G."/>
            <person name="Bluhm B."/>
            <person name="Cannon C."/>
            <person name="Castanera R."/>
            <person name="Culley D."/>
            <person name="Daum C."/>
            <person name="Ezra D."/>
            <person name="Gonzalez J."/>
            <person name="Henrissat B."/>
            <person name="Kuo A."/>
            <person name="Liang C."/>
            <person name="Lipzen A."/>
            <person name="Lutzoni F."/>
            <person name="Magnuson J."/>
            <person name="Mondo S."/>
            <person name="Nolan M."/>
            <person name="Ohm R."/>
            <person name="Pangilinan J."/>
            <person name="Park H.-J."/>
            <person name="Ramirez L."/>
            <person name="Alfaro M."/>
            <person name="Sun H."/>
            <person name="Tritt A."/>
            <person name="Yoshinaga Y."/>
            <person name="Zwiers L.-H."/>
            <person name="Turgeon B."/>
            <person name="Goodwin S."/>
            <person name="Spatafora J."/>
            <person name="Crous P."/>
            <person name="Grigoriev I."/>
        </authorList>
    </citation>
    <scope>NUCLEOTIDE SEQUENCE</scope>
    <source>
        <strain evidence="2">CBS 122681</strain>
    </source>
</reference>
<gene>
    <name evidence="2" type="ORF">K491DRAFT_774364</name>
</gene>
<organism evidence="2 3">
    <name type="scientific">Lophiostoma macrostomum CBS 122681</name>
    <dbReference type="NCBI Taxonomy" id="1314788"/>
    <lineage>
        <taxon>Eukaryota</taxon>
        <taxon>Fungi</taxon>
        <taxon>Dikarya</taxon>
        <taxon>Ascomycota</taxon>
        <taxon>Pezizomycotina</taxon>
        <taxon>Dothideomycetes</taxon>
        <taxon>Pleosporomycetidae</taxon>
        <taxon>Pleosporales</taxon>
        <taxon>Lophiostomataceae</taxon>
        <taxon>Lophiostoma</taxon>
    </lineage>
</organism>
<evidence type="ECO:0000313" key="3">
    <source>
        <dbReference type="Proteomes" id="UP000799324"/>
    </source>
</evidence>
<feature type="chain" id="PRO_5025476318" evidence="1">
    <location>
        <begin position="20"/>
        <end position="112"/>
    </location>
</feature>
<keyword evidence="3" id="KW-1185">Reference proteome</keyword>